<keyword evidence="3" id="KW-1185">Reference proteome</keyword>
<dbReference type="InterPro" id="IPR054186">
    <property type="entry name" value="DUF6891"/>
</dbReference>
<sequence length="213" mass="23721">MTTQHPMFSSSFPPADDLLVSGTLRNDISLHLCHGHSRRDIHNDFFELLDDPSEWTRTRKDPFPEDFDAIIDEVAAEYAQKVTEKSADAQRLDALRDELAQRNLAFSFDEGWDASEGAEYGAEQAEDEGAAGYVYCHIQDVDRLIHTGDLFFGFGTMKTDDELSTAEAVGEELVEALRAVGFAPDWDGNPNSRVLCQGLVVEYPLAEDLTDAE</sequence>
<reference evidence="2 3" key="1">
    <citation type="submission" date="2019-07" db="EMBL/GenBank/DDBJ databases">
        <title>Draft genome of C. aurimucosum strain 2274.</title>
        <authorList>
            <person name="Pacheco L.G.C."/>
            <person name="Aguiar E.R.G.R."/>
            <person name="Santos C.S."/>
            <person name="Rocha D.J.P.G."/>
            <person name="Sant'Anna L.O."/>
            <person name="Mattos-Guaraldi A.L."/>
            <person name="Santos L.S."/>
        </authorList>
    </citation>
    <scope>NUCLEOTIDE SEQUENCE [LARGE SCALE GENOMIC DNA]</scope>
    <source>
        <strain evidence="2 3">2274</strain>
    </source>
</reference>
<protein>
    <recommendedName>
        <fullName evidence="1">DUF6891 domain-containing protein</fullName>
    </recommendedName>
</protein>
<comment type="caution">
    <text evidence="2">The sequence shown here is derived from an EMBL/GenBank/DDBJ whole genome shotgun (WGS) entry which is preliminary data.</text>
</comment>
<organism evidence="2 3">
    <name type="scientific">Corynebacterium hiratae</name>
    <dbReference type="NCBI Taxonomy" id="3139423"/>
    <lineage>
        <taxon>Bacteria</taxon>
        <taxon>Bacillati</taxon>
        <taxon>Actinomycetota</taxon>
        <taxon>Actinomycetes</taxon>
        <taxon>Mycobacteriales</taxon>
        <taxon>Corynebacteriaceae</taxon>
        <taxon>Corynebacterium</taxon>
    </lineage>
</organism>
<gene>
    <name evidence="2" type="ORF">FNY97_11505</name>
</gene>
<feature type="domain" description="DUF6891" evidence="1">
    <location>
        <begin position="37"/>
        <end position="196"/>
    </location>
</feature>
<dbReference type="EMBL" id="VKDK01000025">
    <property type="protein sequence ID" value="TRX59324.1"/>
    <property type="molecule type" value="Genomic_DNA"/>
</dbReference>
<accession>A0A553FPY5</accession>
<dbReference type="Pfam" id="PF21831">
    <property type="entry name" value="DUF6891"/>
    <property type="match status" value="1"/>
</dbReference>
<dbReference type="Proteomes" id="UP000320443">
    <property type="component" value="Unassembled WGS sequence"/>
</dbReference>
<evidence type="ECO:0000313" key="2">
    <source>
        <dbReference type="EMBL" id="TRX59324.1"/>
    </source>
</evidence>
<name>A0A553FPY5_9CORY</name>
<evidence type="ECO:0000313" key="3">
    <source>
        <dbReference type="Proteomes" id="UP000320443"/>
    </source>
</evidence>
<proteinExistence type="predicted"/>
<dbReference type="RefSeq" id="WP_144013952.1">
    <property type="nucleotide sequence ID" value="NZ_VKDK01000025.1"/>
</dbReference>
<evidence type="ECO:0000259" key="1">
    <source>
        <dbReference type="Pfam" id="PF21831"/>
    </source>
</evidence>
<dbReference type="AlphaFoldDB" id="A0A553FPY5"/>